<evidence type="ECO:0000259" key="6">
    <source>
        <dbReference type="SMART" id="SM00732"/>
    </source>
</evidence>
<reference evidence="7 8" key="1">
    <citation type="submission" date="2016-10" db="EMBL/GenBank/DDBJ databases">
        <authorList>
            <person name="de Groot N.N."/>
        </authorList>
    </citation>
    <scope>NUCLEOTIDE SEQUENCE [LARGE SCALE GENOMIC DNA]</scope>
    <source>
        <strain evidence="7 8">Nl14</strain>
    </source>
</reference>
<dbReference type="NCBIfam" id="TIGR00250">
    <property type="entry name" value="RNAse_H_YqgF"/>
    <property type="match status" value="1"/>
</dbReference>
<sequence length="151" mass="16835">MEEAEKASQPRAGTALAFDFGEKRIGVAIGNLELGLAHPLVTISNENKEECLRSIARLIKEWEPVLLVVGLPVHADGAEHELTRRSRRFAHRLQARFGICTVLEDERYTSISASAALDEASVRGRRQKQVLDQIAAQLILQSYFDKRNAIT</sequence>
<dbReference type="PANTHER" id="PTHR33317:SF4">
    <property type="entry name" value="POLYNUCLEOTIDYL TRANSFERASE, RIBONUCLEASE H-LIKE SUPERFAMILY PROTEIN"/>
    <property type="match status" value="1"/>
</dbReference>
<dbReference type="HAMAP" id="MF_00651">
    <property type="entry name" value="Nuclease_YqgF"/>
    <property type="match status" value="1"/>
</dbReference>
<evidence type="ECO:0000256" key="5">
    <source>
        <dbReference type="HAMAP-Rule" id="MF_00651"/>
    </source>
</evidence>
<gene>
    <name evidence="7" type="ORF">SAMN05216417_11736</name>
</gene>
<comment type="subcellular location">
    <subcellularLocation>
        <location evidence="5">Cytoplasm</location>
    </subcellularLocation>
</comment>
<proteinExistence type="inferred from homology"/>
<dbReference type="GO" id="GO:0005829">
    <property type="term" value="C:cytosol"/>
    <property type="evidence" value="ECO:0007669"/>
    <property type="project" value="TreeGrafter"/>
</dbReference>
<name>A0A1I7IC66_9PROT</name>
<dbReference type="GO" id="GO:0004518">
    <property type="term" value="F:nuclease activity"/>
    <property type="evidence" value="ECO:0007669"/>
    <property type="project" value="UniProtKB-KW"/>
</dbReference>
<evidence type="ECO:0000256" key="2">
    <source>
        <dbReference type="ARBA" id="ARBA00022517"/>
    </source>
</evidence>
<dbReference type="GO" id="GO:0016788">
    <property type="term" value="F:hydrolase activity, acting on ester bonds"/>
    <property type="evidence" value="ECO:0007669"/>
    <property type="project" value="UniProtKB-UniRule"/>
</dbReference>
<dbReference type="AlphaFoldDB" id="A0A1I7IC66"/>
<dbReference type="Gene3D" id="3.30.420.140">
    <property type="entry name" value="YqgF/RNase H-like domain"/>
    <property type="match status" value="1"/>
</dbReference>
<dbReference type="InterPro" id="IPR037027">
    <property type="entry name" value="YqgF/RNaseH-like_dom_sf"/>
</dbReference>
<comment type="similarity">
    <text evidence="5">Belongs to the YqgF HJR family.</text>
</comment>
<dbReference type="InterPro" id="IPR006641">
    <property type="entry name" value="YqgF/RNaseH-like_dom"/>
</dbReference>
<keyword evidence="3 5" id="KW-0540">Nuclease</keyword>
<evidence type="ECO:0000256" key="3">
    <source>
        <dbReference type="ARBA" id="ARBA00022722"/>
    </source>
</evidence>
<dbReference type="Pfam" id="PF03652">
    <property type="entry name" value="RuvX"/>
    <property type="match status" value="1"/>
</dbReference>
<dbReference type="EMBL" id="FPBZ01000017">
    <property type="protein sequence ID" value="SFU70534.1"/>
    <property type="molecule type" value="Genomic_DNA"/>
</dbReference>
<evidence type="ECO:0000256" key="4">
    <source>
        <dbReference type="ARBA" id="ARBA00022801"/>
    </source>
</evidence>
<evidence type="ECO:0000313" key="7">
    <source>
        <dbReference type="EMBL" id="SFU70534.1"/>
    </source>
</evidence>
<dbReference type="EC" id="3.1.-.-" evidence="5"/>
<dbReference type="OrthoDB" id="9796140at2"/>
<comment type="function">
    <text evidence="5">Could be a nuclease involved in processing of the 5'-end of pre-16S rRNA.</text>
</comment>
<dbReference type="Proteomes" id="UP000182649">
    <property type="component" value="Unassembled WGS sequence"/>
</dbReference>
<evidence type="ECO:0000256" key="1">
    <source>
        <dbReference type="ARBA" id="ARBA00022490"/>
    </source>
</evidence>
<keyword evidence="1 5" id="KW-0963">Cytoplasm</keyword>
<keyword evidence="2 5" id="KW-0690">Ribosome biogenesis</keyword>
<dbReference type="InterPro" id="IPR005227">
    <property type="entry name" value="YqgF"/>
</dbReference>
<dbReference type="RefSeq" id="WP_074975561.1">
    <property type="nucleotide sequence ID" value="NZ_FPBZ01000017.1"/>
</dbReference>
<organism evidence="7 8">
    <name type="scientific">Nitrosospira multiformis</name>
    <dbReference type="NCBI Taxonomy" id="1231"/>
    <lineage>
        <taxon>Bacteria</taxon>
        <taxon>Pseudomonadati</taxon>
        <taxon>Pseudomonadota</taxon>
        <taxon>Betaproteobacteria</taxon>
        <taxon>Nitrosomonadales</taxon>
        <taxon>Nitrosomonadaceae</taxon>
        <taxon>Nitrosospira</taxon>
    </lineage>
</organism>
<dbReference type="InterPro" id="IPR012337">
    <property type="entry name" value="RNaseH-like_sf"/>
</dbReference>
<dbReference type="SUPFAM" id="SSF53098">
    <property type="entry name" value="Ribonuclease H-like"/>
    <property type="match status" value="1"/>
</dbReference>
<accession>A0A1I7IC66</accession>
<feature type="domain" description="YqgF/RNase H-like" evidence="6">
    <location>
        <begin position="13"/>
        <end position="113"/>
    </location>
</feature>
<protein>
    <recommendedName>
        <fullName evidence="5">Putative pre-16S rRNA nuclease</fullName>
        <ecNumber evidence="5">3.1.-.-</ecNumber>
    </recommendedName>
</protein>
<dbReference type="SMART" id="SM00732">
    <property type="entry name" value="YqgFc"/>
    <property type="match status" value="1"/>
</dbReference>
<keyword evidence="4 5" id="KW-0378">Hydrolase</keyword>
<dbReference type="CDD" id="cd16964">
    <property type="entry name" value="YqgF"/>
    <property type="match status" value="1"/>
</dbReference>
<evidence type="ECO:0000313" key="8">
    <source>
        <dbReference type="Proteomes" id="UP000182649"/>
    </source>
</evidence>
<dbReference type="PANTHER" id="PTHR33317">
    <property type="entry name" value="POLYNUCLEOTIDYL TRANSFERASE, RIBONUCLEASE H-LIKE SUPERFAMILY PROTEIN"/>
    <property type="match status" value="1"/>
</dbReference>
<dbReference type="GO" id="GO:0000967">
    <property type="term" value="P:rRNA 5'-end processing"/>
    <property type="evidence" value="ECO:0007669"/>
    <property type="project" value="UniProtKB-UniRule"/>
</dbReference>